<dbReference type="OrthoDB" id="7859023at2"/>
<evidence type="ECO:0000259" key="1">
    <source>
        <dbReference type="PROSITE" id="PS50943"/>
    </source>
</evidence>
<feature type="domain" description="HTH cro/C1-type" evidence="1">
    <location>
        <begin position="10"/>
        <end position="65"/>
    </location>
</feature>
<dbReference type="eggNOG" id="ENOG5033IHW">
    <property type="taxonomic scope" value="Bacteria"/>
</dbReference>
<dbReference type="Gene3D" id="1.10.260.40">
    <property type="entry name" value="lambda repressor-like DNA-binding domains"/>
    <property type="match status" value="1"/>
</dbReference>
<dbReference type="AlphaFoldDB" id="A0A017H906"/>
<name>A0A017H906_9RHOB</name>
<dbReference type="RefSeq" id="WP_017926957.1">
    <property type="nucleotide sequence ID" value="NZ_KB822995.1"/>
</dbReference>
<dbReference type="PROSITE" id="PS50943">
    <property type="entry name" value="HTH_CROC1"/>
    <property type="match status" value="1"/>
</dbReference>
<dbReference type="GO" id="GO:0003677">
    <property type="term" value="F:DNA binding"/>
    <property type="evidence" value="ECO:0007669"/>
    <property type="project" value="InterPro"/>
</dbReference>
<dbReference type="InterPro" id="IPR010982">
    <property type="entry name" value="Lambda_DNA-bd_dom_sf"/>
</dbReference>
<keyword evidence="3" id="KW-1185">Reference proteome</keyword>
<sequence length="151" mass="16895">MTTSPTAAFLKLAIANSELTQREIAQQAGLPKPNVLSMMKTGETKVPLNRIPALAKACGVDAASFIRIAMTEYHSEIWHMLETEFGANLTEDEEKLVEGWRYLTGHASTKAPFRPQKRSLASIIVELSKLADHFQIEEEKQDDLDRLLDDI</sequence>
<evidence type="ECO:0000313" key="3">
    <source>
        <dbReference type="Proteomes" id="UP000025047"/>
    </source>
</evidence>
<dbReference type="STRING" id="1122180.Lokhon_02505"/>
<gene>
    <name evidence="2" type="ORF">Lokhon_02505</name>
</gene>
<dbReference type="EMBL" id="APGJ01000007">
    <property type="protein sequence ID" value="EYD70861.1"/>
    <property type="molecule type" value="Genomic_DNA"/>
</dbReference>
<dbReference type="SUPFAM" id="SSF47413">
    <property type="entry name" value="lambda repressor-like DNA-binding domains"/>
    <property type="match status" value="1"/>
</dbReference>
<accession>A0A017H906</accession>
<dbReference type="Proteomes" id="UP000025047">
    <property type="component" value="Unassembled WGS sequence"/>
</dbReference>
<evidence type="ECO:0000313" key="2">
    <source>
        <dbReference type="EMBL" id="EYD70861.1"/>
    </source>
</evidence>
<proteinExistence type="predicted"/>
<organism evidence="2 3">
    <name type="scientific">Limimaricola hongkongensis DSM 17492</name>
    <dbReference type="NCBI Taxonomy" id="1122180"/>
    <lineage>
        <taxon>Bacteria</taxon>
        <taxon>Pseudomonadati</taxon>
        <taxon>Pseudomonadota</taxon>
        <taxon>Alphaproteobacteria</taxon>
        <taxon>Rhodobacterales</taxon>
        <taxon>Paracoccaceae</taxon>
        <taxon>Limimaricola</taxon>
    </lineage>
</organism>
<dbReference type="InterPro" id="IPR001387">
    <property type="entry name" value="Cro/C1-type_HTH"/>
</dbReference>
<dbReference type="CDD" id="cd00093">
    <property type="entry name" value="HTH_XRE"/>
    <property type="match status" value="1"/>
</dbReference>
<dbReference type="HOGENOM" id="CLU_1729149_0_0_5"/>
<comment type="caution">
    <text evidence="2">The sequence shown here is derived from an EMBL/GenBank/DDBJ whole genome shotgun (WGS) entry which is preliminary data.</text>
</comment>
<reference evidence="2 3" key="1">
    <citation type="submission" date="2013-03" db="EMBL/GenBank/DDBJ databases">
        <authorList>
            <person name="Fiebig A."/>
            <person name="Goeker M."/>
            <person name="Klenk H.-P.P."/>
        </authorList>
    </citation>
    <scope>NUCLEOTIDE SEQUENCE [LARGE SCALE GENOMIC DNA]</scope>
    <source>
        <strain evidence="2 3">DSM 17492</strain>
    </source>
</reference>
<dbReference type="PATRIC" id="fig|1122180.6.peg.2487"/>
<dbReference type="SMART" id="SM00530">
    <property type="entry name" value="HTH_XRE"/>
    <property type="match status" value="1"/>
</dbReference>
<protein>
    <recommendedName>
        <fullName evidence="1">HTH cro/C1-type domain-containing protein</fullName>
    </recommendedName>
</protein>